<feature type="region of interest" description="Disordered" evidence="1">
    <location>
        <begin position="600"/>
        <end position="621"/>
    </location>
</feature>
<evidence type="ECO:0000313" key="4">
    <source>
        <dbReference type="Proteomes" id="UP001175000"/>
    </source>
</evidence>
<evidence type="ECO:0000313" key="3">
    <source>
        <dbReference type="EMBL" id="KAK0611676.1"/>
    </source>
</evidence>
<feature type="domain" description="CHAT" evidence="2">
    <location>
        <begin position="720"/>
        <end position="1033"/>
    </location>
</feature>
<protein>
    <submittedName>
        <fullName evidence="3">CHAT domain-containing protein</fullName>
    </submittedName>
</protein>
<evidence type="ECO:0000259" key="2">
    <source>
        <dbReference type="Pfam" id="PF12770"/>
    </source>
</evidence>
<dbReference type="EMBL" id="JAULSU010000007">
    <property type="protein sequence ID" value="KAK0611676.1"/>
    <property type="molecule type" value="Genomic_DNA"/>
</dbReference>
<name>A0AA39TNM1_9PEZI</name>
<sequence length="1036" mass="115441">MELFSIDAETASLLEDLSNDELCSFAELHDNPAIDGQIELYIYTCFLLFKKSVSTEHLEQAVQRAEGWVAVTPTDHPDRIRRSRIFDMMSVWTSQHRSILEAITFTLPGVDRTVNQEPGSDERSIQIPYLNNEAIRLAKNYQQNGHLEDLKEAIRNLQQALKLGGAYFEPGILSNLGAMLGQLFEHTGSIDDLNRAVDFTTMAVDATPQNDPDRAGYLINLGSWLGTRFDRTGSIDDLNRAVDIATMAVDTTPQDHPGRASYLNNLGNLLSKRFYRTGSMDDLNHAVNIATMAVDAIPQHHPDRAGYLNNLGSRLGTQFGRTGSINDLHHAVKITTMAVDATPQHHPDRAGYLNNLGSWLAMRFGRTGSIDDLNRAVDIATMAVDATPQGRRNQAIILGNLSNWLSNRFRRTGSIDDLNRAIDFITMAVDVTPQDHPDRASHLKNLGDRLSTRFKRTDSIDDLNRTLSSYKEGWSCHTAPPSIRIRLAQAAASILALQQEWDESSQLLEEAVKLLPTVSPRSLNHTDKQHMLAESAGLASMAAATALNAGKATSHALQLLELGRGVIASLLMDVRGDISDLKRKHPGLADEFTSLRDELDSPSDRSTFTISNDSTSSWESQAKRRREADQKFGELIARIRTQPGFERFLLPPTEDEIMAVADLDPIVVVNLSSYRCDAFLVQHNRIAVLELPGLTEEEVRKRAQDLRSSRATGSFHIIPLLEWLWDSIARPTLSALGFEGSISDDKWPRVWWIPTGLLSQLPLHAAGLHVRGSTESVLDRVMSSYAPSIKALVHGRRHPIRESAGPFTDYALLVAMRETPGLAANRILSFAEDEVEMLKSLCRPLKLWSLTPIMRKDSVLQHLQKCKIFHFAGHGQSDPAEPSRSCLLLEDWKTNPLTVGDLLDYRVQENKPFLGYLSACSTGSNEAVKLADEGIHLVSAFQLAGFRHVVGTLWEVSDKHCVDVARVLYETLRDEGMTDVAVCRGLHRAVRALRYSGIRGEKEKEERARDATLEFSESRVQTMADPYWVPYIHFGV</sequence>
<proteinExistence type="predicted"/>
<dbReference type="SUPFAM" id="SSF48452">
    <property type="entry name" value="TPR-like"/>
    <property type="match status" value="2"/>
</dbReference>
<feature type="compositionally biased region" description="Polar residues" evidence="1">
    <location>
        <begin position="604"/>
        <end position="620"/>
    </location>
</feature>
<dbReference type="AlphaFoldDB" id="A0AA39TNM1"/>
<gene>
    <name evidence="3" type="ORF">B0T14DRAFT_333488</name>
</gene>
<dbReference type="InterPro" id="IPR024983">
    <property type="entry name" value="CHAT_dom"/>
</dbReference>
<dbReference type="Proteomes" id="UP001175000">
    <property type="component" value="Unassembled WGS sequence"/>
</dbReference>
<dbReference type="InterPro" id="IPR012344">
    <property type="entry name" value="Matrix_HIV/RSV_N"/>
</dbReference>
<reference evidence="3" key="1">
    <citation type="submission" date="2023-06" db="EMBL/GenBank/DDBJ databases">
        <title>Genome-scale phylogeny and comparative genomics of the fungal order Sordariales.</title>
        <authorList>
            <consortium name="Lawrence Berkeley National Laboratory"/>
            <person name="Hensen N."/>
            <person name="Bonometti L."/>
            <person name="Westerberg I."/>
            <person name="Brannstrom I.O."/>
            <person name="Guillou S."/>
            <person name="Cros-Aarteil S."/>
            <person name="Calhoun S."/>
            <person name="Haridas S."/>
            <person name="Kuo A."/>
            <person name="Mondo S."/>
            <person name="Pangilinan J."/>
            <person name="Riley R."/>
            <person name="Labutti K."/>
            <person name="Andreopoulos B."/>
            <person name="Lipzen A."/>
            <person name="Chen C."/>
            <person name="Yanf M."/>
            <person name="Daum C."/>
            <person name="Ng V."/>
            <person name="Clum A."/>
            <person name="Steindorff A."/>
            <person name="Ohm R."/>
            <person name="Martin F."/>
            <person name="Silar P."/>
            <person name="Natvig D."/>
            <person name="Lalanne C."/>
            <person name="Gautier V."/>
            <person name="Ament-Velasquez S.L."/>
            <person name="Kruys A."/>
            <person name="Hutchinson M.I."/>
            <person name="Powell A.J."/>
            <person name="Barry K."/>
            <person name="Miller A.N."/>
            <person name="Grigoriev I.V."/>
            <person name="Debuchy R."/>
            <person name="Gladieux P."/>
            <person name="Thoren M.H."/>
            <person name="Johannesson H."/>
        </authorList>
    </citation>
    <scope>NUCLEOTIDE SEQUENCE</scope>
    <source>
        <strain evidence="3">CBS 606.72</strain>
    </source>
</reference>
<accession>A0AA39TNM1</accession>
<comment type="caution">
    <text evidence="3">The sequence shown here is derived from an EMBL/GenBank/DDBJ whole genome shotgun (WGS) entry which is preliminary data.</text>
</comment>
<organism evidence="3 4">
    <name type="scientific">Immersiella caudata</name>
    <dbReference type="NCBI Taxonomy" id="314043"/>
    <lineage>
        <taxon>Eukaryota</taxon>
        <taxon>Fungi</taxon>
        <taxon>Dikarya</taxon>
        <taxon>Ascomycota</taxon>
        <taxon>Pezizomycotina</taxon>
        <taxon>Sordariomycetes</taxon>
        <taxon>Sordariomycetidae</taxon>
        <taxon>Sordariales</taxon>
        <taxon>Lasiosphaeriaceae</taxon>
        <taxon>Immersiella</taxon>
    </lineage>
</organism>
<evidence type="ECO:0000256" key="1">
    <source>
        <dbReference type="SAM" id="MobiDB-lite"/>
    </source>
</evidence>
<keyword evidence="4" id="KW-1185">Reference proteome</keyword>
<dbReference type="Gene3D" id="1.25.40.10">
    <property type="entry name" value="Tetratricopeptide repeat domain"/>
    <property type="match status" value="1"/>
</dbReference>
<dbReference type="Gene3D" id="1.10.150.90">
    <property type="entry name" value="Immunodeficiency lentiviruses, gag gene matrix protein p17"/>
    <property type="match status" value="2"/>
</dbReference>
<dbReference type="PANTHER" id="PTHR19959:SF119">
    <property type="entry name" value="FUNGAL LIPASE-LIKE DOMAIN-CONTAINING PROTEIN"/>
    <property type="match status" value="1"/>
</dbReference>
<dbReference type="PANTHER" id="PTHR19959">
    <property type="entry name" value="KINESIN LIGHT CHAIN"/>
    <property type="match status" value="1"/>
</dbReference>
<dbReference type="Pfam" id="PF12770">
    <property type="entry name" value="CHAT"/>
    <property type="match status" value="1"/>
</dbReference>
<dbReference type="InterPro" id="IPR011990">
    <property type="entry name" value="TPR-like_helical_dom_sf"/>
</dbReference>